<keyword evidence="1" id="KW-0472">Membrane</keyword>
<feature type="transmembrane region" description="Helical" evidence="1">
    <location>
        <begin position="234"/>
        <end position="257"/>
    </location>
</feature>
<feature type="transmembrane region" description="Helical" evidence="1">
    <location>
        <begin position="295"/>
        <end position="314"/>
    </location>
</feature>
<feature type="transmembrane region" description="Helical" evidence="1">
    <location>
        <begin position="335"/>
        <end position="356"/>
    </location>
</feature>
<dbReference type="EMBL" id="JYNZ01000006">
    <property type="protein sequence ID" value="KXK25888.1"/>
    <property type="molecule type" value="Genomic_DNA"/>
</dbReference>
<evidence type="ECO:0000256" key="1">
    <source>
        <dbReference type="SAM" id="Phobius"/>
    </source>
</evidence>
<evidence type="ECO:0000313" key="3">
    <source>
        <dbReference type="Proteomes" id="UP000070457"/>
    </source>
</evidence>
<feature type="transmembrane region" description="Helical" evidence="1">
    <location>
        <begin position="158"/>
        <end position="181"/>
    </location>
</feature>
<proteinExistence type="predicted"/>
<feature type="transmembrane region" description="Helical" evidence="1">
    <location>
        <begin position="108"/>
        <end position="126"/>
    </location>
</feature>
<organism evidence="2 3">
    <name type="scientific">candidate division WS6 bacterium OLB20</name>
    <dbReference type="NCBI Taxonomy" id="1617426"/>
    <lineage>
        <taxon>Bacteria</taxon>
        <taxon>Candidatus Dojkabacteria</taxon>
    </lineage>
</organism>
<protein>
    <recommendedName>
        <fullName evidence="4">Glycosyltransferase RgtA/B/C/D-like domain-containing protein</fullName>
    </recommendedName>
</protein>
<dbReference type="AlphaFoldDB" id="A0A136LW59"/>
<reference evidence="2 3" key="1">
    <citation type="submission" date="2015-02" db="EMBL/GenBank/DDBJ databases">
        <title>Improved understanding of the partial-nitritation anammox process through 23 genomes representing the majority of the microbial community.</title>
        <authorList>
            <person name="Speth D.R."/>
            <person name="In T Zandt M."/>
            <person name="Guerrero Cruz S."/>
            <person name="Jetten M.S."/>
            <person name="Dutilh B.E."/>
        </authorList>
    </citation>
    <scope>NUCLEOTIDE SEQUENCE [LARGE SCALE GENOMIC DNA]</scope>
    <source>
        <strain evidence="2">OLB20</strain>
    </source>
</reference>
<feature type="transmembrane region" description="Helical" evidence="1">
    <location>
        <begin position="193"/>
        <end position="214"/>
    </location>
</feature>
<evidence type="ECO:0000313" key="2">
    <source>
        <dbReference type="EMBL" id="KXK25888.1"/>
    </source>
</evidence>
<feature type="transmembrane region" description="Helical" evidence="1">
    <location>
        <begin position="133"/>
        <end position="152"/>
    </location>
</feature>
<keyword evidence="1" id="KW-1133">Transmembrane helix</keyword>
<dbReference type="Proteomes" id="UP000070457">
    <property type="component" value="Unassembled WGS sequence"/>
</dbReference>
<accession>A0A136LW59</accession>
<feature type="transmembrane region" description="Helical" evidence="1">
    <location>
        <begin position="83"/>
        <end position="102"/>
    </location>
</feature>
<comment type="caution">
    <text evidence="2">The sequence shown here is derived from an EMBL/GenBank/DDBJ whole genome shotgun (WGS) entry which is preliminary data.</text>
</comment>
<keyword evidence="1" id="KW-0812">Transmembrane</keyword>
<evidence type="ECO:0008006" key="4">
    <source>
        <dbReference type="Google" id="ProtNLM"/>
    </source>
</evidence>
<gene>
    <name evidence="2" type="ORF">TR69_WS6001001494</name>
</gene>
<sequence>MFQKYRVHILVAAALTGIVLRFVAAMHGHNYDFESYLLVADIAEAGRNVYTETSRYNYGPAWFLILLLLRHLSYLFSDPAVAFRLLVVVVLTAADLAIMFYLLRHFGARAAVLFILNPVSILITGYHSQFDNLAIAIGLWAMAVYASGRASLDRKVMTAGLALLGLSLVVKHVLILLPVWLAIREDTFVRKGAALAVPVLILIISFLPFMDAWWDIRANVILYDSAENAPLLLYGLPPFLSFIPLRLWMFGGILLAGFAVKKRPLKEYVLLYSVVLVVFSMSVINHHLAVPMAAVAVWPNIFYVVYTILTTWMLSLDKLGLGIEALINISPPQLLFRHYGAMIFAVPVFILFLGLLKQVASWRKLTRRELPG</sequence>
<feature type="transmembrane region" description="Helical" evidence="1">
    <location>
        <begin position="269"/>
        <end position="289"/>
    </location>
</feature>
<name>A0A136LW59_9BACT</name>
<dbReference type="STRING" id="1617426.TR69_WS6001001494"/>